<gene>
    <name evidence="5" type="ORF">GV68_07330</name>
</gene>
<sequence length="102" mass="11082">MKAQAPDADCVFCQNDDLALGALFEAQRLGLSVPDFGICGYNDLGFAAYTQPALTTVRVPRFDMGYRAVDILIRAVNGEATPEAPIDLGFTLIERQTTRQLA</sequence>
<organism evidence="5 6">
    <name type="scientific">Pseudorhizobium pelagicum</name>
    <dbReference type="NCBI Taxonomy" id="1509405"/>
    <lineage>
        <taxon>Bacteria</taxon>
        <taxon>Pseudomonadati</taxon>
        <taxon>Pseudomonadota</taxon>
        <taxon>Alphaproteobacteria</taxon>
        <taxon>Hyphomicrobiales</taxon>
        <taxon>Rhizobiaceae</taxon>
        <taxon>Rhizobium/Agrobacterium group</taxon>
        <taxon>Pseudorhizobium</taxon>
    </lineage>
</organism>
<dbReference type="SUPFAM" id="SSF53822">
    <property type="entry name" value="Periplasmic binding protein-like I"/>
    <property type="match status" value="1"/>
</dbReference>
<evidence type="ECO:0000313" key="5">
    <source>
        <dbReference type="EMBL" id="KEQ06087.1"/>
    </source>
</evidence>
<evidence type="ECO:0000259" key="4">
    <source>
        <dbReference type="Pfam" id="PF13377"/>
    </source>
</evidence>
<dbReference type="GO" id="GO:0003700">
    <property type="term" value="F:DNA-binding transcription factor activity"/>
    <property type="evidence" value="ECO:0007669"/>
    <property type="project" value="TreeGrafter"/>
</dbReference>
<dbReference type="InterPro" id="IPR028082">
    <property type="entry name" value="Peripla_BP_I"/>
</dbReference>
<protein>
    <recommendedName>
        <fullName evidence="4">Transcriptional regulator LacI/GalR-like sensor domain-containing protein</fullName>
    </recommendedName>
</protein>
<dbReference type="InterPro" id="IPR046335">
    <property type="entry name" value="LacI/GalR-like_sensor"/>
</dbReference>
<evidence type="ECO:0000256" key="3">
    <source>
        <dbReference type="ARBA" id="ARBA00023163"/>
    </source>
</evidence>
<feature type="domain" description="Transcriptional regulator LacI/GalR-like sensor" evidence="4">
    <location>
        <begin position="5"/>
        <end position="98"/>
    </location>
</feature>
<proteinExistence type="predicted"/>
<accession>A0A922TAI8</accession>
<evidence type="ECO:0000313" key="6">
    <source>
        <dbReference type="Proteomes" id="UP000052167"/>
    </source>
</evidence>
<dbReference type="PANTHER" id="PTHR30146:SF33">
    <property type="entry name" value="TRANSCRIPTIONAL REGULATOR"/>
    <property type="match status" value="1"/>
</dbReference>
<dbReference type="Proteomes" id="UP000052167">
    <property type="component" value="Unassembled WGS sequence"/>
</dbReference>
<name>A0A922TAI8_9HYPH</name>
<keyword evidence="3" id="KW-0804">Transcription</keyword>
<dbReference type="Pfam" id="PF13377">
    <property type="entry name" value="Peripla_BP_3"/>
    <property type="match status" value="1"/>
</dbReference>
<evidence type="ECO:0000256" key="2">
    <source>
        <dbReference type="ARBA" id="ARBA00023125"/>
    </source>
</evidence>
<keyword evidence="2" id="KW-0238">DNA-binding</keyword>
<keyword evidence="6" id="KW-1185">Reference proteome</keyword>
<reference evidence="5 6" key="1">
    <citation type="submission" date="2014-06" db="EMBL/GenBank/DDBJ databases">
        <title>Rhizobium pelagicum/R2-400B4.</title>
        <authorList>
            <person name="Kimes N.E."/>
            <person name="Lopez-Perez M."/>
        </authorList>
    </citation>
    <scope>NUCLEOTIDE SEQUENCE [LARGE SCALE GENOMIC DNA]</scope>
    <source>
        <strain evidence="5 6">R2-400B4</strain>
    </source>
</reference>
<keyword evidence="1" id="KW-0805">Transcription regulation</keyword>
<dbReference type="EMBL" id="JOKJ01000017">
    <property type="protein sequence ID" value="KEQ06087.1"/>
    <property type="molecule type" value="Genomic_DNA"/>
</dbReference>
<comment type="caution">
    <text evidence="5">The sequence shown here is derived from an EMBL/GenBank/DDBJ whole genome shotgun (WGS) entry which is preliminary data.</text>
</comment>
<dbReference type="GO" id="GO:0000976">
    <property type="term" value="F:transcription cis-regulatory region binding"/>
    <property type="evidence" value="ECO:0007669"/>
    <property type="project" value="TreeGrafter"/>
</dbReference>
<dbReference type="Gene3D" id="3.40.50.2300">
    <property type="match status" value="1"/>
</dbReference>
<dbReference type="AlphaFoldDB" id="A0A922TAI8"/>
<evidence type="ECO:0000256" key="1">
    <source>
        <dbReference type="ARBA" id="ARBA00023015"/>
    </source>
</evidence>
<dbReference type="PANTHER" id="PTHR30146">
    <property type="entry name" value="LACI-RELATED TRANSCRIPTIONAL REPRESSOR"/>
    <property type="match status" value="1"/>
</dbReference>